<name>A0ABS4A3S0_9BRAD</name>
<dbReference type="Proteomes" id="UP000669317">
    <property type="component" value="Unassembled WGS sequence"/>
</dbReference>
<comment type="caution">
    <text evidence="2">The sequence shown here is derived from an EMBL/GenBank/DDBJ whole genome shotgun (WGS) entry which is preliminary data.</text>
</comment>
<dbReference type="InterPro" id="IPR002559">
    <property type="entry name" value="Transposase_11"/>
</dbReference>
<dbReference type="Pfam" id="PF01609">
    <property type="entry name" value="DDE_Tnp_1"/>
    <property type="match status" value="1"/>
</dbReference>
<feature type="domain" description="Transposase IS4-like" evidence="1">
    <location>
        <begin position="44"/>
        <end position="134"/>
    </location>
</feature>
<organism evidence="2 3">
    <name type="scientific">Bradyrhizobium vignae</name>
    <dbReference type="NCBI Taxonomy" id="1549949"/>
    <lineage>
        <taxon>Bacteria</taxon>
        <taxon>Pseudomonadati</taxon>
        <taxon>Pseudomonadota</taxon>
        <taxon>Alphaproteobacteria</taxon>
        <taxon>Hyphomicrobiales</taxon>
        <taxon>Nitrobacteraceae</taxon>
        <taxon>Bradyrhizobium</taxon>
    </lineage>
</organism>
<keyword evidence="3" id="KW-1185">Reference proteome</keyword>
<evidence type="ECO:0000313" key="2">
    <source>
        <dbReference type="EMBL" id="MBP0114931.1"/>
    </source>
</evidence>
<dbReference type="EMBL" id="JAGIKT010000072">
    <property type="protein sequence ID" value="MBP0114931.1"/>
    <property type="molecule type" value="Genomic_DNA"/>
</dbReference>
<evidence type="ECO:0000259" key="1">
    <source>
        <dbReference type="Pfam" id="PF01609"/>
    </source>
</evidence>
<dbReference type="PANTHER" id="PTHR33408">
    <property type="entry name" value="TRANSPOSASE"/>
    <property type="match status" value="1"/>
</dbReference>
<reference evidence="2 3" key="1">
    <citation type="submission" date="2021-03" db="EMBL/GenBank/DDBJ databases">
        <title>Genome Sequence of Bradyrhizobium vignae strain ISRA400.</title>
        <authorList>
            <person name="Tisa L.S."/>
            <person name="Svistoonoff S."/>
            <person name="Hocher V."/>
            <person name="Fall S."/>
            <person name="Zaiya A."/>
            <person name="Naing D."/>
            <person name="Niang N."/>
            <person name="Diouf A."/>
            <person name="Dasylva M.C."/>
            <person name="Toure O."/>
            <person name="Gueye M."/>
            <person name="Gully D."/>
            <person name="Tisseyre P."/>
            <person name="Simpson S."/>
            <person name="Morris K."/>
            <person name="Thomas W.K."/>
        </authorList>
    </citation>
    <scope>NUCLEOTIDE SEQUENCE [LARGE SCALE GENOMIC DNA]</scope>
    <source>
        <strain evidence="2 3">ISRA400</strain>
    </source>
</reference>
<gene>
    <name evidence="2" type="ORF">JWS04_28460</name>
</gene>
<evidence type="ECO:0000313" key="3">
    <source>
        <dbReference type="Proteomes" id="UP000669317"/>
    </source>
</evidence>
<sequence length="157" mass="17281">MDSLTVQHVVDVLSQNQSEDESEAERKGWQSGKYKKICTTDPDATMATNARNRRLQPAYKQHTAVDDKVGVILDVAIATGQTNEGEMIEPQVDEVGAITGIDIKVVTADAGYAHAKVYGALERRGIDALIPAKAEPIKSRVPLRRFRYDAKNDILKC</sequence>
<dbReference type="PANTHER" id="PTHR33408:SF2">
    <property type="entry name" value="TRANSPOSASE DDE DOMAIN-CONTAINING PROTEIN"/>
    <property type="match status" value="1"/>
</dbReference>
<proteinExistence type="predicted"/>
<protein>
    <submittedName>
        <fullName evidence="2">Transposase</fullName>
    </submittedName>
</protein>
<accession>A0ABS4A3S0</accession>